<protein>
    <submittedName>
        <fullName evidence="2">Uncharacterized protein</fullName>
    </submittedName>
</protein>
<organism evidence="2 3">
    <name type="scientific">Ensete ventricosum</name>
    <name type="common">Abyssinian banana</name>
    <name type="synonym">Musa ensete</name>
    <dbReference type="NCBI Taxonomy" id="4639"/>
    <lineage>
        <taxon>Eukaryota</taxon>
        <taxon>Viridiplantae</taxon>
        <taxon>Streptophyta</taxon>
        <taxon>Embryophyta</taxon>
        <taxon>Tracheophyta</taxon>
        <taxon>Spermatophyta</taxon>
        <taxon>Magnoliopsida</taxon>
        <taxon>Liliopsida</taxon>
        <taxon>Zingiberales</taxon>
        <taxon>Musaceae</taxon>
        <taxon>Ensete</taxon>
    </lineage>
</organism>
<dbReference type="EMBL" id="AMZH03018307">
    <property type="protein sequence ID" value="RRT41778.1"/>
    <property type="molecule type" value="Genomic_DNA"/>
</dbReference>
<dbReference type="Proteomes" id="UP000287651">
    <property type="component" value="Unassembled WGS sequence"/>
</dbReference>
<gene>
    <name evidence="2" type="ORF">B296_00057547</name>
</gene>
<evidence type="ECO:0000313" key="2">
    <source>
        <dbReference type="EMBL" id="RRT41778.1"/>
    </source>
</evidence>
<evidence type="ECO:0000256" key="1">
    <source>
        <dbReference type="SAM" id="Phobius"/>
    </source>
</evidence>
<feature type="transmembrane region" description="Helical" evidence="1">
    <location>
        <begin position="108"/>
        <end position="128"/>
    </location>
</feature>
<sequence length="138" mass="15273">MILKGVYNENPSLVYHTGYGYSPYGPYSPGMTPLTSVSGDGQLYPPHQFQFPGAYYQQSAPPNMPYLSSSTPIPQVDLAVPIDQQGVFTSDTSNFNTHMFGTRPGNHLSCDSFGCSIMAVMVIMVFMTRNNDLWLLFL</sequence>
<accession>A0A426XQM0</accession>
<dbReference type="AlphaFoldDB" id="A0A426XQM0"/>
<comment type="caution">
    <text evidence="2">The sequence shown here is derived from an EMBL/GenBank/DDBJ whole genome shotgun (WGS) entry which is preliminary data.</text>
</comment>
<reference evidence="2 3" key="1">
    <citation type="journal article" date="2014" name="Agronomy (Basel)">
        <title>A Draft Genome Sequence for Ensete ventricosum, the Drought-Tolerant Tree Against Hunger.</title>
        <authorList>
            <person name="Harrison J."/>
            <person name="Moore K.A."/>
            <person name="Paszkiewicz K."/>
            <person name="Jones T."/>
            <person name="Grant M."/>
            <person name="Ambacheew D."/>
            <person name="Muzemil S."/>
            <person name="Studholme D.J."/>
        </authorList>
    </citation>
    <scope>NUCLEOTIDE SEQUENCE [LARGE SCALE GENOMIC DNA]</scope>
</reference>
<name>A0A426XQM0_ENSVE</name>
<evidence type="ECO:0000313" key="3">
    <source>
        <dbReference type="Proteomes" id="UP000287651"/>
    </source>
</evidence>
<keyword evidence="1" id="KW-0472">Membrane</keyword>
<keyword evidence="1" id="KW-1133">Transmembrane helix</keyword>
<proteinExistence type="predicted"/>
<keyword evidence="1" id="KW-0812">Transmembrane</keyword>